<dbReference type="PANTHER" id="PTHR40274">
    <property type="entry name" value="VIRGINIAMYCIN B LYASE"/>
    <property type="match status" value="1"/>
</dbReference>
<feature type="compositionally biased region" description="Pro residues" evidence="1">
    <location>
        <begin position="39"/>
        <end position="77"/>
    </location>
</feature>
<dbReference type="OrthoDB" id="9774579at2"/>
<accession>A0A562ZU98</accession>
<feature type="signal peptide" evidence="2">
    <location>
        <begin position="1"/>
        <end position="28"/>
    </location>
</feature>
<dbReference type="RefSeq" id="WP_145892495.1">
    <property type="nucleotide sequence ID" value="NZ_VOBQ01000005.1"/>
</dbReference>
<dbReference type="Gene3D" id="2.40.10.500">
    <property type="match status" value="1"/>
</dbReference>
<evidence type="ECO:0000313" key="4">
    <source>
        <dbReference type="Proteomes" id="UP000318199"/>
    </source>
</evidence>
<keyword evidence="2" id="KW-0732">Signal</keyword>
<feature type="region of interest" description="Disordered" evidence="1">
    <location>
        <begin position="30"/>
        <end position="79"/>
    </location>
</feature>
<dbReference type="InterPro" id="IPR011042">
    <property type="entry name" value="6-blade_b-propeller_TolB-like"/>
</dbReference>
<sequence length="672" mass="66634">MSGNLQKRWNARSRLWAAWAAVALAASACGGGGGGGESPAPPAPAPAPAPGPGPAPAPAPGPAPAPTPAPSPAPAPAQVPVGISLFAGEEGGPGDIDGTGRAARFGDISAIAIDAAGNVLVADGSNAKIRRVTPAGVVTTLVASTGGLVDDVAAHPDGSVYFVANGSLVRAGAAITTVAAGSSAFHALSVAIAPDGTVYFASRGQVMKIAPGGGTPTQFSSIGLTGMTVGAGGVLHGVLDGRVVMRLAADGTGTPLGVLNGATGETAQDGTPLRFGTPQGVAVDAAGNVYVAERRIANDTTGQLRRISPAGIMTSPLGTRELFAGGSRADVAFDAAGNLYFSSGWGVARMTPAGAVSALAGTYLPLADPSLAPISAVQLAVAPAGHVFTLELVGTRVRMRKYEPNGTRSAFGADGEGVLLPEFPIPPSGNLGLAVGAAGDVYVAAPRIRTLSVFGGTIRAAEGGALYRVSPAGVLTTLQESSPGVADFVPSGLSIDSAGNLYYLDYADKFLRRRSPDGTVARLGNAPVPVVEGLGPGETQVAVSPAGKVWLLNTRTGAFSTLDASGAYVAVPLVAMTLPGGTQVLPQLNGPTNPVADAAGNLYFLDFGKLVRVAPDGATRVLAGSEPFRFQPAPLRIGDLTGGIGAADALAIGPDGVLVLHSGGALVRVRTE</sequence>
<keyword evidence="4" id="KW-1185">Reference proteome</keyword>
<proteinExistence type="predicted"/>
<feature type="chain" id="PRO_5021851438" description="SMP-30/Gluconolactonase/LRE-like region domain-containing protein" evidence="2">
    <location>
        <begin position="29"/>
        <end position="672"/>
    </location>
</feature>
<evidence type="ECO:0008006" key="5">
    <source>
        <dbReference type="Google" id="ProtNLM"/>
    </source>
</evidence>
<dbReference type="PANTHER" id="PTHR40274:SF3">
    <property type="entry name" value="VIRGINIAMYCIN B LYASE"/>
    <property type="match status" value="1"/>
</dbReference>
<dbReference type="Proteomes" id="UP000318199">
    <property type="component" value="Unassembled WGS sequence"/>
</dbReference>
<gene>
    <name evidence="3" type="ORF">FN976_08075</name>
</gene>
<dbReference type="PROSITE" id="PS51257">
    <property type="entry name" value="PROKAR_LIPOPROTEIN"/>
    <property type="match status" value="1"/>
</dbReference>
<comment type="caution">
    <text evidence="3">The sequence shown here is derived from an EMBL/GenBank/DDBJ whole genome shotgun (WGS) entry which is preliminary data.</text>
</comment>
<evidence type="ECO:0000256" key="2">
    <source>
        <dbReference type="SAM" id="SignalP"/>
    </source>
</evidence>
<evidence type="ECO:0000313" key="3">
    <source>
        <dbReference type="EMBL" id="TWO71936.1"/>
    </source>
</evidence>
<protein>
    <recommendedName>
        <fullName evidence="5">SMP-30/Gluconolactonase/LRE-like region domain-containing protein</fullName>
    </recommendedName>
</protein>
<organism evidence="3 4">
    <name type="scientific">Caenimonas sedimenti</name>
    <dbReference type="NCBI Taxonomy" id="2596921"/>
    <lineage>
        <taxon>Bacteria</taxon>
        <taxon>Pseudomonadati</taxon>
        <taxon>Pseudomonadota</taxon>
        <taxon>Betaproteobacteria</taxon>
        <taxon>Burkholderiales</taxon>
        <taxon>Comamonadaceae</taxon>
        <taxon>Caenimonas</taxon>
    </lineage>
</organism>
<name>A0A562ZU98_9BURK</name>
<dbReference type="EMBL" id="VOBQ01000005">
    <property type="protein sequence ID" value="TWO71936.1"/>
    <property type="molecule type" value="Genomic_DNA"/>
</dbReference>
<dbReference type="AlphaFoldDB" id="A0A562ZU98"/>
<dbReference type="InterPro" id="IPR051344">
    <property type="entry name" value="Vgb"/>
</dbReference>
<dbReference type="Gene3D" id="2.120.10.30">
    <property type="entry name" value="TolB, C-terminal domain"/>
    <property type="match status" value="2"/>
</dbReference>
<evidence type="ECO:0000256" key="1">
    <source>
        <dbReference type="SAM" id="MobiDB-lite"/>
    </source>
</evidence>
<dbReference type="SUPFAM" id="SSF101898">
    <property type="entry name" value="NHL repeat"/>
    <property type="match status" value="1"/>
</dbReference>
<dbReference type="SUPFAM" id="SSF63829">
    <property type="entry name" value="Calcium-dependent phosphotriesterase"/>
    <property type="match status" value="1"/>
</dbReference>
<reference evidence="3 4" key="1">
    <citation type="submission" date="2019-07" db="EMBL/GenBank/DDBJ databases">
        <title>Caenimonas sedimenti sp. nov., isolated from activated sludge.</title>
        <authorList>
            <person name="Xu J."/>
        </authorList>
    </citation>
    <scope>NUCLEOTIDE SEQUENCE [LARGE SCALE GENOMIC DNA]</scope>
    <source>
        <strain evidence="3 4">HX-9-20</strain>
    </source>
</reference>